<protein>
    <submittedName>
        <fullName evidence="1">Putative glycosyltransferase</fullName>
    </submittedName>
</protein>
<accession>A0A6M3J0A2</accession>
<dbReference type="SUPFAM" id="SSF53448">
    <property type="entry name" value="Nucleotide-diphospho-sugar transferases"/>
    <property type="match status" value="1"/>
</dbReference>
<dbReference type="AlphaFoldDB" id="A0A6M3J0A2"/>
<reference evidence="1" key="1">
    <citation type="submission" date="2020-03" db="EMBL/GenBank/DDBJ databases">
        <title>The deep terrestrial virosphere.</title>
        <authorList>
            <person name="Holmfeldt K."/>
            <person name="Nilsson E."/>
            <person name="Simone D."/>
            <person name="Lopez-Fernandez M."/>
            <person name="Wu X."/>
            <person name="de Brujin I."/>
            <person name="Lundin D."/>
            <person name="Andersson A."/>
            <person name="Bertilsson S."/>
            <person name="Dopson M."/>
        </authorList>
    </citation>
    <scope>NUCLEOTIDE SEQUENCE</scope>
    <source>
        <strain evidence="1">MM415B00764</strain>
    </source>
</reference>
<keyword evidence="1" id="KW-0808">Transferase</keyword>
<sequence length="311" mass="34932">MAVSGATVTAPLRLLDKAAPAELSDEQRERVSTLGKASAGTSTKMRENLASLQTTVMDTLPKIRAYTPVYQQKKLWQDSNILIATICNLRSVPVEFNDCMLDMARPPRFANMRSRSGTIEQMRSRAVAALLTKEEMSRCTHIFMVDTDMIYPPDTLWRLVQSDKDIVAGLACDRLPAVTKGNEPFFRATFAHQSDKGRFIQHHPQKLPTPPGLHQCSRVSMGGILIKRRVFEDMGTPWFSDYEIQVYPDGSRHRIGEDIYFFVKAQEAGFKVWCDTSLNYGHLAAAAVWPTQADDGRLGYRMSPTEVRGVD</sequence>
<name>A0A6M3J0A2_9ZZZZ</name>
<gene>
    <name evidence="1" type="ORF">MM415B00764_0007</name>
</gene>
<dbReference type="GO" id="GO:0016740">
    <property type="term" value="F:transferase activity"/>
    <property type="evidence" value="ECO:0007669"/>
    <property type="project" value="UniProtKB-KW"/>
</dbReference>
<dbReference type="Gene3D" id="3.90.550.40">
    <property type="match status" value="1"/>
</dbReference>
<proteinExistence type="predicted"/>
<evidence type="ECO:0000313" key="1">
    <source>
        <dbReference type="EMBL" id="QJA62541.1"/>
    </source>
</evidence>
<dbReference type="EMBL" id="MT141474">
    <property type="protein sequence ID" value="QJA62541.1"/>
    <property type="molecule type" value="Genomic_DNA"/>
</dbReference>
<dbReference type="InterPro" id="IPR029044">
    <property type="entry name" value="Nucleotide-diphossugar_trans"/>
</dbReference>
<organism evidence="1">
    <name type="scientific">viral metagenome</name>
    <dbReference type="NCBI Taxonomy" id="1070528"/>
    <lineage>
        <taxon>unclassified sequences</taxon>
        <taxon>metagenomes</taxon>
        <taxon>organismal metagenomes</taxon>
    </lineage>
</organism>